<proteinExistence type="inferred from homology"/>
<dbReference type="Gene3D" id="3.10.610.10">
    <property type="entry name" value="GSPII I/J protein-like"/>
    <property type="match status" value="1"/>
</dbReference>
<dbReference type="SUPFAM" id="SSF54523">
    <property type="entry name" value="Pili subunits"/>
    <property type="match status" value="1"/>
</dbReference>
<evidence type="ECO:0000256" key="1">
    <source>
        <dbReference type="ARBA" id="ARBA00004377"/>
    </source>
</evidence>
<evidence type="ECO:0000256" key="3">
    <source>
        <dbReference type="ARBA" id="ARBA00021539"/>
    </source>
</evidence>
<dbReference type="Proteomes" id="UP000266385">
    <property type="component" value="Unassembled WGS sequence"/>
</dbReference>
<dbReference type="InterPro" id="IPR045584">
    <property type="entry name" value="Pilin-like"/>
</dbReference>
<dbReference type="InterPro" id="IPR012902">
    <property type="entry name" value="N_methyl_site"/>
</dbReference>
<dbReference type="GO" id="GO:0005886">
    <property type="term" value="C:plasma membrane"/>
    <property type="evidence" value="ECO:0007669"/>
    <property type="project" value="UniProtKB-SubCell"/>
</dbReference>
<comment type="caution">
    <text evidence="11">The sequence shown here is derived from an EMBL/GenBank/DDBJ whole genome shotgun (WGS) entry which is preliminary data.</text>
</comment>
<keyword evidence="12" id="KW-1185">Reference proteome</keyword>
<name>A0A399REI0_9PROT</name>
<organism evidence="11 12">
    <name type="scientific">Henriciella mobilis</name>
    <dbReference type="NCBI Taxonomy" id="2305467"/>
    <lineage>
        <taxon>Bacteria</taxon>
        <taxon>Pseudomonadati</taxon>
        <taxon>Pseudomonadota</taxon>
        <taxon>Alphaproteobacteria</taxon>
        <taxon>Hyphomonadales</taxon>
        <taxon>Hyphomonadaceae</taxon>
        <taxon>Henriciella</taxon>
    </lineage>
</organism>
<dbReference type="NCBIfam" id="TIGR01711">
    <property type="entry name" value="gspJ"/>
    <property type="match status" value="1"/>
</dbReference>
<protein>
    <recommendedName>
        <fullName evidence="3">Type II secretion system protein J</fullName>
    </recommendedName>
</protein>
<evidence type="ECO:0000313" key="12">
    <source>
        <dbReference type="Proteomes" id="UP000266385"/>
    </source>
</evidence>
<dbReference type="Pfam" id="PF07963">
    <property type="entry name" value="N_methyl"/>
    <property type="match status" value="1"/>
</dbReference>
<keyword evidence="9 10" id="KW-0472">Membrane</keyword>
<dbReference type="AlphaFoldDB" id="A0A399REI0"/>
<evidence type="ECO:0000256" key="9">
    <source>
        <dbReference type="ARBA" id="ARBA00023136"/>
    </source>
</evidence>
<feature type="transmembrane region" description="Helical" evidence="10">
    <location>
        <begin position="12"/>
        <end position="37"/>
    </location>
</feature>
<dbReference type="InterPro" id="IPR051621">
    <property type="entry name" value="T2SS_protein_J"/>
</dbReference>
<comment type="similarity">
    <text evidence="2">Belongs to the GSP J family.</text>
</comment>
<dbReference type="RefSeq" id="WP_119376820.1">
    <property type="nucleotide sequence ID" value="NZ_QWFX01000013.1"/>
</dbReference>
<evidence type="ECO:0000256" key="4">
    <source>
        <dbReference type="ARBA" id="ARBA00022475"/>
    </source>
</evidence>
<dbReference type="InterPro" id="IPR010055">
    <property type="entry name" value="T2SS_protein-GspJ"/>
</dbReference>
<gene>
    <name evidence="11" type="primary">gspJ</name>
    <name evidence="11" type="ORF">D1223_12875</name>
</gene>
<keyword evidence="4" id="KW-1003">Cell membrane</keyword>
<keyword evidence="6" id="KW-0997">Cell inner membrane</keyword>
<keyword evidence="8 10" id="KW-1133">Transmembrane helix</keyword>
<sequence length="210" mass="22655">MIRPQSSARQAGFTLAEMLVALFILSILAVAGGNLLLRATASGEQLRDREAMVRELDIAQALIRGDLEAVVKRGTEPVDAYDGPMTLAGGETNRVDGLLHLVRNGWMNPDGTAPRSDLQTVLYDLSADGELVRTAWLRPDATASTPIAKRVLLRDVAEVELAFWKGDQMSAYWEGTPEQPANDLPDLVDIRIRFDDGRTLTIASGVGGGG</sequence>
<dbReference type="Pfam" id="PF11612">
    <property type="entry name" value="T2SSJ"/>
    <property type="match status" value="1"/>
</dbReference>
<keyword evidence="5" id="KW-0488">Methylation</keyword>
<evidence type="ECO:0000256" key="2">
    <source>
        <dbReference type="ARBA" id="ARBA00011084"/>
    </source>
</evidence>
<accession>A0A399REI0</accession>
<evidence type="ECO:0000256" key="10">
    <source>
        <dbReference type="SAM" id="Phobius"/>
    </source>
</evidence>
<dbReference type="PANTHER" id="PTHR39583">
    <property type="entry name" value="TYPE II SECRETION SYSTEM PROTEIN J-RELATED"/>
    <property type="match status" value="1"/>
</dbReference>
<comment type="subcellular location">
    <subcellularLocation>
        <location evidence="1">Cell inner membrane</location>
        <topology evidence="1">Single-pass membrane protein</topology>
    </subcellularLocation>
</comment>
<dbReference type="GO" id="GO:0015628">
    <property type="term" value="P:protein secretion by the type II secretion system"/>
    <property type="evidence" value="ECO:0007669"/>
    <property type="project" value="InterPro"/>
</dbReference>
<evidence type="ECO:0000256" key="7">
    <source>
        <dbReference type="ARBA" id="ARBA00022692"/>
    </source>
</evidence>
<dbReference type="GO" id="GO:0015627">
    <property type="term" value="C:type II protein secretion system complex"/>
    <property type="evidence" value="ECO:0007669"/>
    <property type="project" value="InterPro"/>
</dbReference>
<dbReference type="EMBL" id="QWFX01000013">
    <property type="protein sequence ID" value="RIJ28285.1"/>
    <property type="molecule type" value="Genomic_DNA"/>
</dbReference>
<dbReference type="OrthoDB" id="9794345at2"/>
<keyword evidence="7 10" id="KW-0812">Transmembrane</keyword>
<dbReference type="NCBIfam" id="TIGR02532">
    <property type="entry name" value="IV_pilin_GFxxxE"/>
    <property type="match status" value="1"/>
</dbReference>
<evidence type="ECO:0000256" key="5">
    <source>
        <dbReference type="ARBA" id="ARBA00022481"/>
    </source>
</evidence>
<evidence type="ECO:0000256" key="8">
    <source>
        <dbReference type="ARBA" id="ARBA00022989"/>
    </source>
</evidence>
<evidence type="ECO:0000313" key="11">
    <source>
        <dbReference type="EMBL" id="RIJ28285.1"/>
    </source>
</evidence>
<evidence type="ECO:0000256" key="6">
    <source>
        <dbReference type="ARBA" id="ARBA00022519"/>
    </source>
</evidence>
<reference evidence="11 12" key="1">
    <citation type="submission" date="2018-08" db="EMBL/GenBank/DDBJ databases">
        <title>Henriciella mobilis sp. nov., isolated from seawater.</title>
        <authorList>
            <person name="Cheng H."/>
            <person name="Wu Y.-H."/>
            <person name="Xu X.-W."/>
            <person name="Guo L.-L."/>
        </authorList>
    </citation>
    <scope>NUCLEOTIDE SEQUENCE [LARGE SCALE GENOMIC DNA]</scope>
    <source>
        <strain evidence="11 12">JN25</strain>
    </source>
</reference>
<dbReference type="PANTHER" id="PTHR39583:SF2">
    <property type="entry name" value="TYPE II SECRETION SYSTEM PROTEIN J"/>
    <property type="match status" value="1"/>
</dbReference>